<evidence type="ECO:0000256" key="1">
    <source>
        <dbReference type="ARBA" id="ARBA00009156"/>
    </source>
</evidence>
<keyword evidence="3" id="KW-0418">Kinase</keyword>
<evidence type="ECO:0000313" key="7">
    <source>
        <dbReference type="Proteomes" id="UP001387100"/>
    </source>
</evidence>
<dbReference type="InterPro" id="IPR043129">
    <property type="entry name" value="ATPase_NBD"/>
</dbReference>
<dbReference type="InterPro" id="IPR018485">
    <property type="entry name" value="FGGY_C"/>
</dbReference>
<evidence type="ECO:0000259" key="5">
    <source>
        <dbReference type="Pfam" id="PF02782"/>
    </source>
</evidence>
<keyword evidence="2 6" id="KW-0808">Transferase</keyword>
<organism evidence="6 7">
    <name type="scientific">Pseudokineococcus basanitobsidens</name>
    <dbReference type="NCBI Taxonomy" id="1926649"/>
    <lineage>
        <taxon>Bacteria</taxon>
        <taxon>Bacillati</taxon>
        <taxon>Actinomycetota</taxon>
        <taxon>Actinomycetes</taxon>
        <taxon>Kineosporiales</taxon>
        <taxon>Kineosporiaceae</taxon>
        <taxon>Pseudokineococcus</taxon>
    </lineage>
</organism>
<dbReference type="CDD" id="cd07770">
    <property type="entry name" value="ASKHA_NBD_FGGY_GntK"/>
    <property type="match status" value="1"/>
</dbReference>
<dbReference type="EC" id="2.7.1.12" evidence="6"/>
<dbReference type="Gene3D" id="3.30.420.40">
    <property type="match status" value="2"/>
</dbReference>
<dbReference type="InterPro" id="IPR018484">
    <property type="entry name" value="FGGY_N"/>
</dbReference>
<dbReference type="PANTHER" id="PTHR43095:SF2">
    <property type="entry name" value="GLUCONOKINASE"/>
    <property type="match status" value="1"/>
</dbReference>
<comment type="similarity">
    <text evidence="1">Belongs to the FGGY kinase family.</text>
</comment>
<dbReference type="GO" id="GO:0046316">
    <property type="term" value="F:gluconokinase activity"/>
    <property type="evidence" value="ECO:0007669"/>
    <property type="project" value="UniProtKB-EC"/>
</dbReference>
<evidence type="ECO:0000259" key="4">
    <source>
        <dbReference type="Pfam" id="PF00370"/>
    </source>
</evidence>
<evidence type="ECO:0000313" key="6">
    <source>
        <dbReference type="EMBL" id="MEJ5945665.1"/>
    </source>
</evidence>
<feature type="domain" description="Carbohydrate kinase FGGY C-terminal" evidence="5">
    <location>
        <begin position="302"/>
        <end position="453"/>
    </location>
</feature>
<dbReference type="InterPro" id="IPR050406">
    <property type="entry name" value="FGGY_Carb_Kinase"/>
</dbReference>
<dbReference type="Pfam" id="PF00370">
    <property type="entry name" value="FGGY_N"/>
    <property type="match status" value="1"/>
</dbReference>
<protein>
    <submittedName>
        <fullName evidence="6">Gluconokinase</fullName>
        <ecNumber evidence="6">2.7.1.12</ecNumber>
    </submittedName>
</protein>
<dbReference type="Pfam" id="PF02782">
    <property type="entry name" value="FGGY_C"/>
    <property type="match status" value="1"/>
</dbReference>
<dbReference type="PIRSF" id="PIRSF000538">
    <property type="entry name" value="GlpK"/>
    <property type="match status" value="1"/>
</dbReference>
<dbReference type="RefSeq" id="WP_339575050.1">
    <property type="nucleotide sequence ID" value="NZ_JBBIAA010000010.1"/>
</dbReference>
<dbReference type="Proteomes" id="UP001387100">
    <property type="component" value="Unassembled WGS sequence"/>
</dbReference>
<sequence>MAGDQDVSVAPGQAQEPLVLALDVGSTATRGALYDATGRAVGRRAKVAHAFTTRADGTSVVDPDQVADEVADVVTRLLDRHDGPPVAGVGLDTFASSLVGMDAGGRALTPCFTYADSRCAAEVGHLRERLDEAVIQQRTGTRLHSSYLAPRLLWLRATSPEVVGRVATWTSLGEHVHRRLLGATAASTPVAAWGGLLDRRTGRWDEELLDACGTTAAQLSPVQDPGVPIEGVDAAAVARRWPALAGARWFPAVADGLASNLGTGAGDASAVALAAATSGAVRVLVQGVPDRVPPGLWCYRVDARRSLLGGAVNDVGRLVAWAQATLRLPDDDAALDAVLAAEPDPRVPVVVPFLSGERSTGWAAGARAVVADLSAGTGPEALFRGSAEGVATTYARVVEALAGVAGRPGRLVASGRITQSLPSLLQVVADSIGTPVEHVALKRATLRGTALLALEVLAPDVPRASPPLAGVYEPRPGRAAHYAAVRARFDALYEVSTSSGGPAAG</sequence>
<keyword evidence="7" id="KW-1185">Reference proteome</keyword>
<name>A0ABU8RKS3_9ACTN</name>
<accession>A0ABU8RKS3</accession>
<reference evidence="6 7" key="1">
    <citation type="journal article" date="2017" name="Int. J. Syst. Evol. Microbiol.">
        <title>Pseudokineococcus basanitobsidens sp. nov., isolated from volcanic rock.</title>
        <authorList>
            <person name="Lee D.W."/>
            <person name="Park M.Y."/>
            <person name="Kim J.J."/>
            <person name="Kim B.S."/>
        </authorList>
    </citation>
    <scope>NUCLEOTIDE SEQUENCE [LARGE SCALE GENOMIC DNA]</scope>
    <source>
        <strain evidence="6 7">DSM 103726</strain>
    </source>
</reference>
<feature type="domain" description="Carbohydrate kinase FGGY N-terminal" evidence="4">
    <location>
        <begin position="19"/>
        <end position="223"/>
    </location>
</feature>
<evidence type="ECO:0000256" key="3">
    <source>
        <dbReference type="ARBA" id="ARBA00022777"/>
    </source>
</evidence>
<dbReference type="PANTHER" id="PTHR43095">
    <property type="entry name" value="SUGAR KINASE"/>
    <property type="match status" value="1"/>
</dbReference>
<gene>
    <name evidence="6" type="ORF">WDZ17_10215</name>
</gene>
<comment type="caution">
    <text evidence="6">The sequence shown here is derived from an EMBL/GenBank/DDBJ whole genome shotgun (WGS) entry which is preliminary data.</text>
</comment>
<dbReference type="EMBL" id="JBBIAA010000010">
    <property type="protein sequence ID" value="MEJ5945665.1"/>
    <property type="molecule type" value="Genomic_DNA"/>
</dbReference>
<dbReference type="SUPFAM" id="SSF53067">
    <property type="entry name" value="Actin-like ATPase domain"/>
    <property type="match status" value="2"/>
</dbReference>
<dbReference type="InterPro" id="IPR000577">
    <property type="entry name" value="Carb_kinase_FGGY"/>
</dbReference>
<evidence type="ECO:0000256" key="2">
    <source>
        <dbReference type="ARBA" id="ARBA00022679"/>
    </source>
</evidence>
<proteinExistence type="inferred from homology"/>